<dbReference type="InterPro" id="IPR003710">
    <property type="entry name" value="ApbA"/>
</dbReference>
<dbReference type="Proteomes" id="UP000244092">
    <property type="component" value="Unassembled WGS sequence"/>
</dbReference>
<comment type="function">
    <text evidence="10">Catalyzes the NADPH-dependent reduction of ketopantoate into pantoic acid.</text>
</comment>
<dbReference type="OrthoDB" id="9796561at2"/>
<dbReference type="SUPFAM" id="SSF51735">
    <property type="entry name" value="NAD(P)-binding Rossmann-fold domains"/>
    <property type="match status" value="1"/>
</dbReference>
<dbReference type="Pfam" id="PF02558">
    <property type="entry name" value="ApbA"/>
    <property type="match status" value="1"/>
</dbReference>
<dbReference type="Gene3D" id="1.10.1040.10">
    <property type="entry name" value="N-(1-d-carboxylethyl)-l-norvaline Dehydrogenase, domain 2"/>
    <property type="match status" value="1"/>
</dbReference>
<dbReference type="GO" id="GO:0015940">
    <property type="term" value="P:pantothenate biosynthetic process"/>
    <property type="evidence" value="ECO:0007669"/>
    <property type="project" value="UniProtKB-UniPathway"/>
</dbReference>
<comment type="similarity">
    <text evidence="2 10">Belongs to the ketopantoate reductase family.</text>
</comment>
<reference evidence="13 14" key="1">
    <citation type="submission" date="2018-04" db="EMBL/GenBank/DDBJ databases">
        <title>Genomic Encyclopedia of Archaeal and Bacterial Type Strains, Phase II (KMG-II): from individual species to whole genera.</title>
        <authorList>
            <person name="Goeker M."/>
        </authorList>
    </citation>
    <scope>NUCLEOTIDE SEQUENCE [LARGE SCALE GENOMIC DNA]</scope>
    <source>
        <strain evidence="13 14">DSM 12244</strain>
    </source>
</reference>
<evidence type="ECO:0000256" key="3">
    <source>
        <dbReference type="ARBA" id="ARBA00013014"/>
    </source>
</evidence>
<keyword evidence="6 10" id="KW-0521">NADP</keyword>
<comment type="pathway">
    <text evidence="1 10">Cofactor biosynthesis; (R)-pantothenate biosynthesis; (R)-pantoate from 3-methyl-2-oxobutanoate: step 2/2.</text>
</comment>
<feature type="domain" description="Ketopantoate reductase C-terminal" evidence="12">
    <location>
        <begin position="187"/>
        <end position="326"/>
    </location>
</feature>
<sequence>MRKRRLCGGVLAAEPRIVIAGAGAIGCFVGGLLAAGGRRVTLLVRPRVAQEIRSHGLTLTDFGGMAVQIGTDRLALSEDPACLARADVVLVTVKSGDTATIAELIDQHAPIKAPVISLQNGLRNGALLQEALPGHDVRGGMVPFNVVPMGQGCYHRATSGDVVIAGGAGDLEGLLSVPHLSTTSSRDIEAVQWGKFLINLNNALNALSGLPLAEQLRDRSWRRLMADQWREALGVLRGAGIRPVSMTPVSVGVIPFILRLPTPLFSRIAASMLTIDAQARTSMALDLMAGRPTEIDSLQGAVIAMAKAQGRPAPICTMVAEVIRTAELAEEGLPDLSAAALRREIRQGTS</sequence>
<proteinExistence type="inferred from homology"/>
<evidence type="ECO:0000256" key="8">
    <source>
        <dbReference type="ARBA" id="ARBA00032024"/>
    </source>
</evidence>
<dbReference type="InterPro" id="IPR013332">
    <property type="entry name" value="KPR_N"/>
</dbReference>
<dbReference type="EC" id="1.1.1.169" evidence="3 10"/>
<dbReference type="AlphaFoldDB" id="A0A2T6CG67"/>
<dbReference type="GO" id="GO:0050661">
    <property type="term" value="F:NADP binding"/>
    <property type="evidence" value="ECO:0007669"/>
    <property type="project" value="TreeGrafter"/>
</dbReference>
<dbReference type="InterPro" id="IPR050838">
    <property type="entry name" value="Ketopantoate_reductase"/>
</dbReference>
<dbReference type="Gene3D" id="3.40.50.720">
    <property type="entry name" value="NAD(P)-binding Rossmann-like Domain"/>
    <property type="match status" value="1"/>
</dbReference>
<name>A0A2T6CG67_9RHOB</name>
<comment type="caution">
    <text evidence="13">The sequence shown here is derived from an EMBL/GenBank/DDBJ whole genome shotgun (WGS) entry which is preliminary data.</text>
</comment>
<accession>A0A2T6CG67</accession>
<keyword evidence="5 10" id="KW-0566">Pantothenate biosynthesis</keyword>
<organism evidence="13 14">
    <name type="scientific">Sulfitobacter mediterraneus</name>
    <dbReference type="NCBI Taxonomy" id="83219"/>
    <lineage>
        <taxon>Bacteria</taxon>
        <taxon>Pseudomonadati</taxon>
        <taxon>Pseudomonadota</taxon>
        <taxon>Alphaproteobacteria</taxon>
        <taxon>Rhodobacterales</taxon>
        <taxon>Roseobacteraceae</taxon>
        <taxon>Sulfitobacter</taxon>
    </lineage>
</organism>
<dbReference type="InterPro" id="IPR036291">
    <property type="entry name" value="NAD(P)-bd_dom_sf"/>
</dbReference>
<evidence type="ECO:0000313" key="14">
    <source>
        <dbReference type="Proteomes" id="UP000244092"/>
    </source>
</evidence>
<evidence type="ECO:0000259" key="11">
    <source>
        <dbReference type="Pfam" id="PF02558"/>
    </source>
</evidence>
<dbReference type="PANTHER" id="PTHR43765">
    <property type="entry name" value="2-DEHYDROPANTOATE 2-REDUCTASE-RELATED"/>
    <property type="match status" value="1"/>
</dbReference>
<dbReference type="EMBL" id="QBKU01000004">
    <property type="protein sequence ID" value="PTX74489.1"/>
    <property type="molecule type" value="Genomic_DNA"/>
</dbReference>
<protein>
    <recommendedName>
        <fullName evidence="4 10">2-dehydropantoate 2-reductase</fullName>
        <ecNumber evidence="3 10">1.1.1.169</ecNumber>
    </recommendedName>
    <alternativeName>
        <fullName evidence="8 10">Ketopantoate reductase</fullName>
    </alternativeName>
</protein>
<dbReference type="Pfam" id="PF08546">
    <property type="entry name" value="ApbA_C"/>
    <property type="match status" value="1"/>
</dbReference>
<dbReference type="NCBIfam" id="NF006083">
    <property type="entry name" value="PRK08229.1"/>
    <property type="match status" value="1"/>
</dbReference>
<evidence type="ECO:0000256" key="9">
    <source>
        <dbReference type="ARBA" id="ARBA00048793"/>
    </source>
</evidence>
<dbReference type="SUPFAM" id="SSF48179">
    <property type="entry name" value="6-phosphogluconate dehydrogenase C-terminal domain-like"/>
    <property type="match status" value="1"/>
</dbReference>
<dbReference type="GO" id="GO:0008677">
    <property type="term" value="F:2-dehydropantoate 2-reductase activity"/>
    <property type="evidence" value="ECO:0007669"/>
    <property type="project" value="UniProtKB-EC"/>
</dbReference>
<comment type="catalytic activity">
    <reaction evidence="9 10">
        <text>(R)-pantoate + NADP(+) = 2-dehydropantoate + NADPH + H(+)</text>
        <dbReference type="Rhea" id="RHEA:16233"/>
        <dbReference type="ChEBI" id="CHEBI:11561"/>
        <dbReference type="ChEBI" id="CHEBI:15378"/>
        <dbReference type="ChEBI" id="CHEBI:15980"/>
        <dbReference type="ChEBI" id="CHEBI:57783"/>
        <dbReference type="ChEBI" id="CHEBI:58349"/>
        <dbReference type="EC" id="1.1.1.169"/>
    </reaction>
</comment>
<dbReference type="InterPro" id="IPR008927">
    <property type="entry name" value="6-PGluconate_DH-like_C_sf"/>
</dbReference>
<feature type="domain" description="Ketopantoate reductase N-terminal" evidence="11">
    <location>
        <begin position="17"/>
        <end position="165"/>
    </location>
</feature>
<dbReference type="PANTHER" id="PTHR43765:SF2">
    <property type="entry name" value="2-DEHYDROPANTOATE 2-REDUCTASE"/>
    <property type="match status" value="1"/>
</dbReference>
<dbReference type="PROSITE" id="PS51257">
    <property type="entry name" value="PROKAR_LIPOPROTEIN"/>
    <property type="match status" value="1"/>
</dbReference>
<evidence type="ECO:0000259" key="12">
    <source>
        <dbReference type="Pfam" id="PF08546"/>
    </source>
</evidence>
<dbReference type="InterPro" id="IPR013752">
    <property type="entry name" value="KPA_reductase"/>
</dbReference>
<dbReference type="UniPathway" id="UPA00028">
    <property type="reaction ID" value="UER00004"/>
</dbReference>
<evidence type="ECO:0000313" key="13">
    <source>
        <dbReference type="EMBL" id="PTX74489.1"/>
    </source>
</evidence>
<evidence type="ECO:0000256" key="2">
    <source>
        <dbReference type="ARBA" id="ARBA00007870"/>
    </source>
</evidence>
<evidence type="ECO:0000256" key="10">
    <source>
        <dbReference type="RuleBase" id="RU362068"/>
    </source>
</evidence>
<evidence type="ECO:0000256" key="6">
    <source>
        <dbReference type="ARBA" id="ARBA00022857"/>
    </source>
</evidence>
<keyword evidence="7 10" id="KW-0560">Oxidoreductase</keyword>
<dbReference type="GO" id="GO:0005737">
    <property type="term" value="C:cytoplasm"/>
    <property type="evidence" value="ECO:0007669"/>
    <property type="project" value="TreeGrafter"/>
</dbReference>
<evidence type="ECO:0000256" key="5">
    <source>
        <dbReference type="ARBA" id="ARBA00022655"/>
    </source>
</evidence>
<evidence type="ECO:0000256" key="1">
    <source>
        <dbReference type="ARBA" id="ARBA00004994"/>
    </source>
</evidence>
<dbReference type="InterPro" id="IPR013328">
    <property type="entry name" value="6PGD_dom2"/>
</dbReference>
<gene>
    <name evidence="13" type="ORF">C8N31_104371</name>
</gene>
<dbReference type="NCBIfam" id="TIGR00745">
    <property type="entry name" value="apbA_panE"/>
    <property type="match status" value="1"/>
</dbReference>
<evidence type="ECO:0000256" key="7">
    <source>
        <dbReference type="ARBA" id="ARBA00023002"/>
    </source>
</evidence>
<evidence type="ECO:0000256" key="4">
    <source>
        <dbReference type="ARBA" id="ARBA00019465"/>
    </source>
</evidence>